<dbReference type="InterPro" id="IPR011335">
    <property type="entry name" value="Restrct_endonuc-II-like"/>
</dbReference>
<name>E2Q3F6_STRCL</name>
<dbReference type="eggNOG" id="COG4636">
    <property type="taxonomic scope" value="Bacteria"/>
</dbReference>
<dbReference type="EMBL" id="CM000913">
    <property type="protein sequence ID" value="EFG08871.1"/>
    <property type="molecule type" value="Genomic_DNA"/>
</dbReference>
<dbReference type="AlphaFoldDB" id="E2Q3F6"/>
<sequence length="176" mass="18614">MEKTDAPEGCKVEIVEGIITVAPPPSNAHNLINSKLIRCLSAALPDEWGLFPHVGIAVPSRQGLFIPDLVVALNDVLATEEGHCIPAAAAELVAEITSPSNAYQDRIQKAAAYSHAGIPLYLLIDAWTPGGPTVTLYGEPKGGLYRVLQTGKFGDPIRLPEPIGLDLETGDFPAKG</sequence>
<dbReference type="InterPro" id="IPR008538">
    <property type="entry name" value="Uma2"/>
</dbReference>
<dbReference type="STRING" id="1901.BB341_09715"/>
<proteinExistence type="predicted"/>
<dbReference type="InterPro" id="IPR012296">
    <property type="entry name" value="Nuclease_put_TT1808"/>
</dbReference>
<dbReference type="SUPFAM" id="SSF52980">
    <property type="entry name" value="Restriction endonuclease-like"/>
    <property type="match status" value="1"/>
</dbReference>
<reference evidence="2 3" key="1">
    <citation type="journal article" date="2010" name="Genome Biol. Evol.">
        <title>The sequence of a 1.8-mb bacterial linear plasmid reveals a rich evolutionary reservoir of secondary metabolic pathways.</title>
        <authorList>
            <person name="Medema M.H."/>
            <person name="Trefzer A."/>
            <person name="Kovalchuk A."/>
            <person name="van den Berg M."/>
            <person name="Mueller U."/>
            <person name="Heijne W."/>
            <person name="Wu L."/>
            <person name="Alam M.T."/>
            <person name="Ronning C.M."/>
            <person name="Nierman W.C."/>
            <person name="Bovenberg R.A.L."/>
            <person name="Breitling R."/>
            <person name="Takano E."/>
        </authorList>
    </citation>
    <scope>NUCLEOTIDE SEQUENCE [LARGE SCALE GENOMIC DNA]</scope>
    <source>
        <strain evidence="3">ATCC 27064 / DSM 738 / JCM 4710 / NBRC 13307 / NCIMB 12785 / NRRL 3585 / VKM Ac-602</strain>
    </source>
</reference>
<protein>
    <submittedName>
        <fullName evidence="2">DUF820 domain-containing protein</fullName>
    </submittedName>
</protein>
<dbReference type="Pfam" id="PF05685">
    <property type="entry name" value="Uma2"/>
    <property type="match status" value="1"/>
</dbReference>
<evidence type="ECO:0000313" key="3">
    <source>
        <dbReference type="Proteomes" id="UP000002357"/>
    </source>
</evidence>
<evidence type="ECO:0000313" key="2">
    <source>
        <dbReference type="EMBL" id="EFG08871.1"/>
    </source>
</evidence>
<gene>
    <name evidence="2" type="ORF">SCLAV_3799</name>
</gene>
<accession>E2Q3F6</accession>
<dbReference type="Gene3D" id="3.90.1570.10">
    <property type="entry name" value="tt1808, chain A"/>
    <property type="match status" value="1"/>
</dbReference>
<dbReference type="Proteomes" id="UP000002357">
    <property type="component" value="Chromosome"/>
</dbReference>
<dbReference type="PANTHER" id="PTHR35400">
    <property type="entry name" value="SLR1083 PROTEIN"/>
    <property type="match status" value="1"/>
</dbReference>
<dbReference type="CDD" id="cd06260">
    <property type="entry name" value="DUF820-like"/>
    <property type="match status" value="1"/>
</dbReference>
<evidence type="ECO:0000259" key="1">
    <source>
        <dbReference type="Pfam" id="PF05685"/>
    </source>
</evidence>
<keyword evidence="3" id="KW-1185">Reference proteome</keyword>
<dbReference type="PANTHER" id="PTHR35400:SF3">
    <property type="entry name" value="SLL1072 PROTEIN"/>
    <property type="match status" value="1"/>
</dbReference>
<organism evidence="2 3">
    <name type="scientific">Streptomyces clavuligerus</name>
    <dbReference type="NCBI Taxonomy" id="1901"/>
    <lineage>
        <taxon>Bacteria</taxon>
        <taxon>Bacillati</taxon>
        <taxon>Actinomycetota</taxon>
        <taxon>Actinomycetes</taxon>
        <taxon>Kitasatosporales</taxon>
        <taxon>Streptomycetaceae</taxon>
        <taxon>Streptomyces</taxon>
    </lineage>
</organism>
<feature type="domain" description="Putative restriction endonuclease" evidence="1">
    <location>
        <begin position="7"/>
        <end position="167"/>
    </location>
</feature>